<sequence>MRCFASSCWLIVLGRAVAYNFHLSGINPENGEKSIFDLYSATVKLVVDKPTGSAITSVIVDDIDAGAGASIQTQTPQLVGGLRTQSRLNLSVPFHEPSTVSELSALLSRSSSNTDVDVVLPPDPKLWSRALSPSFSSLKSTLLLDHPIRRQPDPSGSYPYVLASGPPPPSEGGYAEPPPPTLLFIHGSFHSPDCYADNFMPFFSSHSIPCTAIPLRGIRSGYPSVTSTTKVTIDEHVSDLSKFLSSSPSTKFILVSHSFGGILAMKTLLQESPPPNVVSACFMCSVPPSGNGPMTKRFLKRDLGLSYKITKGLAFKRVTKDPSLCRELFFDNTLPDADLTRWMKGFEEDSKTTIDLLDLNPKLPSRDDSSKFKVKQLLNNNLKTPLCLGATEDKIVDREGVEETGDLWDCETVLVESSHDVMLGGRWENAAYVLLEWYRNLE</sequence>
<evidence type="ECO:0000313" key="3">
    <source>
        <dbReference type="EMBL" id="GMI32015.1"/>
    </source>
</evidence>
<name>A0A9W7G3X5_9STRA</name>
<comment type="caution">
    <text evidence="3">The sequence shown here is derived from an EMBL/GenBank/DDBJ whole genome shotgun (WGS) entry which is preliminary data.</text>
</comment>
<proteinExistence type="predicted"/>
<dbReference type="Proteomes" id="UP001165065">
    <property type="component" value="Unassembled WGS sequence"/>
</dbReference>
<accession>A0A9W7G3X5</accession>
<dbReference type="GO" id="GO:0055088">
    <property type="term" value="P:lipid homeostasis"/>
    <property type="evidence" value="ECO:0007669"/>
    <property type="project" value="TreeGrafter"/>
</dbReference>
<dbReference type="PANTHER" id="PTHR42886">
    <property type="entry name" value="RE40534P-RELATED"/>
    <property type="match status" value="1"/>
</dbReference>
<evidence type="ECO:0000259" key="2">
    <source>
        <dbReference type="Pfam" id="PF12697"/>
    </source>
</evidence>
<gene>
    <name evidence="3" type="ORF">TrCOL_g2754</name>
</gene>
<dbReference type="GO" id="GO:0006654">
    <property type="term" value="P:phosphatidic acid biosynthetic process"/>
    <property type="evidence" value="ECO:0007669"/>
    <property type="project" value="TreeGrafter"/>
</dbReference>
<keyword evidence="4" id="KW-1185">Reference proteome</keyword>
<evidence type="ECO:0000313" key="4">
    <source>
        <dbReference type="Proteomes" id="UP001165065"/>
    </source>
</evidence>
<dbReference type="GO" id="GO:0052689">
    <property type="term" value="F:carboxylic ester hydrolase activity"/>
    <property type="evidence" value="ECO:0007669"/>
    <property type="project" value="TreeGrafter"/>
</dbReference>
<feature type="signal peptide" evidence="1">
    <location>
        <begin position="1"/>
        <end position="18"/>
    </location>
</feature>
<dbReference type="OrthoDB" id="8119704at2759"/>
<evidence type="ECO:0000256" key="1">
    <source>
        <dbReference type="SAM" id="SignalP"/>
    </source>
</evidence>
<dbReference type="InterPro" id="IPR029058">
    <property type="entry name" value="AB_hydrolase_fold"/>
</dbReference>
<dbReference type="SUPFAM" id="SSF53474">
    <property type="entry name" value="alpha/beta-Hydrolases"/>
    <property type="match status" value="1"/>
</dbReference>
<dbReference type="Gene3D" id="3.40.50.1820">
    <property type="entry name" value="alpha/beta hydrolase"/>
    <property type="match status" value="1"/>
</dbReference>
<protein>
    <recommendedName>
        <fullName evidence="2">AB hydrolase-1 domain-containing protein</fullName>
    </recommendedName>
</protein>
<dbReference type="Pfam" id="PF12697">
    <property type="entry name" value="Abhydrolase_6"/>
    <property type="match status" value="1"/>
</dbReference>
<dbReference type="PANTHER" id="PTHR42886:SF42">
    <property type="entry name" value="ALPHA_BETA-HYDROLASES SUPERFAMILY PROTEIN"/>
    <property type="match status" value="1"/>
</dbReference>
<feature type="chain" id="PRO_5040857050" description="AB hydrolase-1 domain-containing protein" evidence="1">
    <location>
        <begin position="19"/>
        <end position="442"/>
    </location>
</feature>
<dbReference type="EMBL" id="BRYA01000014">
    <property type="protein sequence ID" value="GMI32015.1"/>
    <property type="molecule type" value="Genomic_DNA"/>
</dbReference>
<feature type="domain" description="AB hydrolase-1" evidence="2">
    <location>
        <begin position="182"/>
        <end position="423"/>
    </location>
</feature>
<keyword evidence="1" id="KW-0732">Signal</keyword>
<organism evidence="3 4">
    <name type="scientific">Triparma columacea</name>
    <dbReference type="NCBI Taxonomy" id="722753"/>
    <lineage>
        <taxon>Eukaryota</taxon>
        <taxon>Sar</taxon>
        <taxon>Stramenopiles</taxon>
        <taxon>Ochrophyta</taxon>
        <taxon>Bolidophyceae</taxon>
        <taxon>Parmales</taxon>
        <taxon>Triparmaceae</taxon>
        <taxon>Triparma</taxon>
    </lineage>
</organism>
<reference evidence="4" key="1">
    <citation type="journal article" date="2023" name="Commun. Biol.">
        <title>Genome analysis of Parmales, the sister group of diatoms, reveals the evolutionary specialization of diatoms from phago-mixotrophs to photoautotrophs.</title>
        <authorList>
            <person name="Ban H."/>
            <person name="Sato S."/>
            <person name="Yoshikawa S."/>
            <person name="Yamada K."/>
            <person name="Nakamura Y."/>
            <person name="Ichinomiya M."/>
            <person name="Sato N."/>
            <person name="Blanc-Mathieu R."/>
            <person name="Endo H."/>
            <person name="Kuwata A."/>
            <person name="Ogata H."/>
        </authorList>
    </citation>
    <scope>NUCLEOTIDE SEQUENCE [LARGE SCALE GENOMIC DNA]</scope>
</reference>
<dbReference type="AlphaFoldDB" id="A0A9W7G3X5"/>
<dbReference type="InterPro" id="IPR000073">
    <property type="entry name" value="AB_hydrolase_1"/>
</dbReference>
<dbReference type="GO" id="GO:0042171">
    <property type="term" value="F:lysophosphatidic acid acyltransferase activity"/>
    <property type="evidence" value="ECO:0007669"/>
    <property type="project" value="TreeGrafter"/>
</dbReference>